<sequence length="239" mass="26018">MCKSEILDPRAATWLAETIARRQAQFGGWQMMAEPEPGNDPTGDPAPDPTPSTDPKPDKGYPENTRVEDMKPEQQAAYYRAQARRHEHRNKELLDITGGKYGDDLKALLDERQALIDAGRTDAEKAVEDARREGHAKARGEYGTKLVAAKFEAALAHLDEQRRDQIIEGISLEKYLTDSGDVATDKVRAYAATIAPTGKGSGERDPDYGGGRRNGGSTDKGGSIAQIRADRAAARAARS</sequence>
<comment type="caution">
    <text evidence="2">The sequence shown here is derived from an EMBL/GenBank/DDBJ whole genome shotgun (WGS) entry which is preliminary data.</text>
</comment>
<feature type="region of interest" description="Disordered" evidence="1">
    <location>
        <begin position="194"/>
        <end position="239"/>
    </location>
</feature>
<dbReference type="RefSeq" id="WP_344004139.1">
    <property type="nucleotide sequence ID" value="NZ_BAAAMY010000002.1"/>
</dbReference>
<accession>A0ABN2P273</accession>
<proteinExistence type="predicted"/>
<feature type="compositionally biased region" description="Pro residues" evidence="1">
    <location>
        <begin position="44"/>
        <end position="54"/>
    </location>
</feature>
<evidence type="ECO:0000313" key="2">
    <source>
        <dbReference type="EMBL" id="GAA1909345.1"/>
    </source>
</evidence>
<keyword evidence="3" id="KW-1185">Reference proteome</keyword>
<dbReference type="EMBL" id="BAAAMY010000002">
    <property type="protein sequence ID" value="GAA1909345.1"/>
    <property type="molecule type" value="Genomic_DNA"/>
</dbReference>
<evidence type="ECO:0000256" key="1">
    <source>
        <dbReference type="SAM" id="MobiDB-lite"/>
    </source>
</evidence>
<evidence type="ECO:0008006" key="4">
    <source>
        <dbReference type="Google" id="ProtNLM"/>
    </source>
</evidence>
<feature type="region of interest" description="Disordered" evidence="1">
    <location>
        <begin position="26"/>
        <end position="74"/>
    </location>
</feature>
<evidence type="ECO:0000313" key="3">
    <source>
        <dbReference type="Proteomes" id="UP001501612"/>
    </source>
</evidence>
<name>A0ABN2P273_9ACTN</name>
<protein>
    <recommendedName>
        <fullName evidence="4">DUF4355 domain-containing protein</fullName>
    </recommendedName>
</protein>
<dbReference type="Proteomes" id="UP001501612">
    <property type="component" value="Unassembled WGS sequence"/>
</dbReference>
<feature type="compositionally biased region" description="Basic and acidic residues" evidence="1">
    <location>
        <begin position="55"/>
        <end position="72"/>
    </location>
</feature>
<organism evidence="2 3">
    <name type="scientific">Nocardioides lentus</name>
    <dbReference type="NCBI Taxonomy" id="338077"/>
    <lineage>
        <taxon>Bacteria</taxon>
        <taxon>Bacillati</taxon>
        <taxon>Actinomycetota</taxon>
        <taxon>Actinomycetes</taxon>
        <taxon>Propionibacteriales</taxon>
        <taxon>Nocardioidaceae</taxon>
        <taxon>Nocardioides</taxon>
    </lineage>
</organism>
<reference evidence="2 3" key="1">
    <citation type="journal article" date="2019" name="Int. J. Syst. Evol. Microbiol.">
        <title>The Global Catalogue of Microorganisms (GCM) 10K type strain sequencing project: providing services to taxonomists for standard genome sequencing and annotation.</title>
        <authorList>
            <consortium name="The Broad Institute Genomics Platform"/>
            <consortium name="The Broad Institute Genome Sequencing Center for Infectious Disease"/>
            <person name="Wu L."/>
            <person name="Ma J."/>
        </authorList>
    </citation>
    <scope>NUCLEOTIDE SEQUENCE [LARGE SCALE GENOMIC DNA]</scope>
    <source>
        <strain evidence="2 3">JCM 14046</strain>
    </source>
</reference>
<gene>
    <name evidence="2" type="ORF">GCM10009737_08230</name>
</gene>